<dbReference type="Gene3D" id="1.10.1750.10">
    <property type="match status" value="1"/>
</dbReference>
<dbReference type="SUPFAM" id="SSF48295">
    <property type="entry name" value="TrpR-like"/>
    <property type="match status" value="1"/>
</dbReference>
<sequence>MIRAENRPSSPAEWRRAGDLVAGVVARAFMVPTVELRAPSRSRQPVAYARQAALYLLHVVFGGTYQEAGSALGRERTTVAYACSLIEDDRDEAKFDHKMSHLEEWIERLWSVEQLRMLRRVKLKQEARAAA</sequence>
<accession>A0A7Y3RMW8</accession>
<keyword evidence="3" id="KW-1185">Reference proteome</keyword>
<proteinExistence type="predicted"/>
<dbReference type="GO" id="GO:0006270">
    <property type="term" value="P:DNA replication initiation"/>
    <property type="evidence" value="ECO:0007669"/>
    <property type="project" value="InterPro"/>
</dbReference>
<dbReference type="GO" id="GO:0006275">
    <property type="term" value="P:regulation of DNA replication"/>
    <property type="evidence" value="ECO:0007669"/>
    <property type="project" value="InterPro"/>
</dbReference>
<dbReference type="CDD" id="cd06571">
    <property type="entry name" value="Bac_DnaA_C"/>
    <property type="match status" value="1"/>
</dbReference>
<dbReference type="SMART" id="SM00760">
    <property type="entry name" value="Bac_DnaA_C"/>
    <property type="match status" value="1"/>
</dbReference>
<evidence type="ECO:0000313" key="2">
    <source>
        <dbReference type="EMBL" id="NNU17009.1"/>
    </source>
</evidence>
<evidence type="ECO:0000313" key="3">
    <source>
        <dbReference type="Proteomes" id="UP000536835"/>
    </source>
</evidence>
<evidence type="ECO:0000259" key="1">
    <source>
        <dbReference type="SMART" id="SM00760"/>
    </source>
</evidence>
<protein>
    <submittedName>
        <fullName evidence="2">Chromosomal replication initiator DnaA</fullName>
    </submittedName>
</protein>
<dbReference type="InterPro" id="IPR013159">
    <property type="entry name" value="DnaA_C"/>
</dbReference>
<gene>
    <name evidence="2" type="ORF">HK107_11825</name>
</gene>
<feature type="domain" description="Chromosomal replication initiator DnaA C-terminal" evidence="1">
    <location>
        <begin position="17"/>
        <end position="86"/>
    </location>
</feature>
<dbReference type="Pfam" id="PF08299">
    <property type="entry name" value="Bac_DnaA_C"/>
    <property type="match status" value="1"/>
</dbReference>
<dbReference type="Proteomes" id="UP000536835">
    <property type="component" value="Unassembled WGS sequence"/>
</dbReference>
<comment type="caution">
    <text evidence="2">The sequence shown here is derived from an EMBL/GenBank/DDBJ whole genome shotgun (WGS) entry which is preliminary data.</text>
</comment>
<dbReference type="AlphaFoldDB" id="A0A7Y3RMW8"/>
<dbReference type="InterPro" id="IPR010921">
    <property type="entry name" value="Trp_repressor/repl_initiator"/>
</dbReference>
<name>A0A7Y3RMW8_9PROT</name>
<dbReference type="GO" id="GO:0005524">
    <property type="term" value="F:ATP binding"/>
    <property type="evidence" value="ECO:0007669"/>
    <property type="project" value="InterPro"/>
</dbReference>
<organism evidence="2 3">
    <name type="scientific">Parvularcula mediterranea</name>
    <dbReference type="NCBI Taxonomy" id="2732508"/>
    <lineage>
        <taxon>Bacteria</taxon>
        <taxon>Pseudomonadati</taxon>
        <taxon>Pseudomonadota</taxon>
        <taxon>Alphaproteobacteria</taxon>
        <taxon>Parvularculales</taxon>
        <taxon>Parvularculaceae</taxon>
        <taxon>Parvularcula</taxon>
    </lineage>
</organism>
<dbReference type="RefSeq" id="WP_173200021.1">
    <property type="nucleotide sequence ID" value="NZ_JABFCX010000003.1"/>
</dbReference>
<dbReference type="GO" id="GO:0043565">
    <property type="term" value="F:sequence-specific DNA binding"/>
    <property type="evidence" value="ECO:0007669"/>
    <property type="project" value="InterPro"/>
</dbReference>
<dbReference type="EMBL" id="JABFCX010000003">
    <property type="protein sequence ID" value="NNU17009.1"/>
    <property type="molecule type" value="Genomic_DNA"/>
</dbReference>
<reference evidence="2 3" key="1">
    <citation type="submission" date="2020-05" db="EMBL/GenBank/DDBJ databases">
        <title>Parvularcula mediterraneae sp. nov., isolated from polypropylene straw from shallow seawater of the seashore of Laganas in Zakynthos island, Greece.</title>
        <authorList>
            <person name="Szabo I."/>
            <person name="Al-Omari J."/>
            <person name="Rado J."/>
            <person name="Szerdahelyi G.S."/>
        </authorList>
    </citation>
    <scope>NUCLEOTIDE SEQUENCE [LARGE SCALE GENOMIC DNA]</scope>
    <source>
        <strain evidence="2 3">ZS-1/3</strain>
    </source>
</reference>